<name>A0A372NXB8_9SPHI</name>
<dbReference type="InterPro" id="IPR032560">
    <property type="entry name" value="DUF4932"/>
</dbReference>
<proteinExistence type="predicted"/>
<dbReference type="Proteomes" id="UP000264217">
    <property type="component" value="Unassembled WGS sequence"/>
</dbReference>
<dbReference type="AlphaFoldDB" id="A0A372NXB8"/>
<evidence type="ECO:0000313" key="3">
    <source>
        <dbReference type="Proteomes" id="UP000264217"/>
    </source>
</evidence>
<comment type="caution">
    <text evidence="2">The sequence shown here is derived from an EMBL/GenBank/DDBJ whole genome shotgun (WGS) entry which is preliminary data.</text>
</comment>
<gene>
    <name evidence="2" type="ORF">D0C36_04255</name>
</gene>
<evidence type="ECO:0000313" key="2">
    <source>
        <dbReference type="EMBL" id="RFZ94756.1"/>
    </source>
</evidence>
<feature type="signal peptide" evidence="1">
    <location>
        <begin position="1"/>
        <end position="19"/>
    </location>
</feature>
<evidence type="ECO:0000256" key="1">
    <source>
        <dbReference type="SAM" id="SignalP"/>
    </source>
</evidence>
<accession>A0A372NXB8</accession>
<sequence>MMKKFIWFILLFFAQQSVAQYKDQLSAKVSVAINANLETYFFAERLAVEHINNIVFDQKGGDYDHQPIVHFGYQHFSPNVNSPVIIRISKLIEQVRNTYYDNGPILNYLINQKEFPATGALYSELPADPAHPEIKPVLAELTDSLRSFYKQANVGAFLAENARFYKGAIYEFAKDVDAPSFPALEKWHGKAFSQYRVFLTPGMPVTKGEDNYRGFGPSIMSPEGLIPGMITSSDKMLPLMPSLAQYQQFGFDNPNVTHFLTRHEMGHSFVNPLLDKYRTQIVGDSVLYTPQLKEILAPHYINDWFVCVTEHLVRLAEIRTAVSMKSFKEAERLRKFHIYEEKCVLLPLLEVKIKQYESNRKRYPTFESYLPQLVAYFHSLTPEMINAQIKKYK</sequence>
<keyword evidence="1" id="KW-0732">Signal</keyword>
<keyword evidence="3" id="KW-1185">Reference proteome</keyword>
<organism evidence="2 3">
    <name type="scientific">Mucilaginibacter conchicola</name>
    <dbReference type="NCBI Taxonomy" id="2303333"/>
    <lineage>
        <taxon>Bacteria</taxon>
        <taxon>Pseudomonadati</taxon>
        <taxon>Bacteroidota</taxon>
        <taxon>Sphingobacteriia</taxon>
        <taxon>Sphingobacteriales</taxon>
        <taxon>Sphingobacteriaceae</taxon>
        <taxon>Mucilaginibacter</taxon>
    </lineage>
</organism>
<reference evidence="2 3" key="1">
    <citation type="submission" date="2018-08" db="EMBL/GenBank/DDBJ databases">
        <title>Mucilaginibacter sp. MYSH2.</title>
        <authorList>
            <person name="Seo T."/>
        </authorList>
    </citation>
    <scope>NUCLEOTIDE SEQUENCE [LARGE SCALE GENOMIC DNA]</scope>
    <source>
        <strain evidence="2 3">MYSH2</strain>
    </source>
</reference>
<dbReference type="Pfam" id="PF16286">
    <property type="entry name" value="DUF4932"/>
    <property type="match status" value="1"/>
</dbReference>
<feature type="chain" id="PRO_5016580567" evidence="1">
    <location>
        <begin position="20"/>
        <end position="393"/>
    </location>
</feature>
<dbReference type="EMBL" id="QWDC01000001">
    <property type="protein sequence ID" value="RFZ94756.1"/>
    <property type="molecule type" value="Genomic_DNA"/>
</dbReference>
<protein>
    <submittedName>
        <fullName evidence="2">DUF4932 domain-containing protein</fullName>
    </submittedName>
</protein>